<proteinExistence type="predicted"/>
<sequence length="284" mass="33111">MCKLFFTLHDEKISEHIKEFLAQYKQADKPNTTCGQSKDGFGLAWINPDTNRFEIYKQPFSYDKDENIDNIVNSLPKKMVIGHIREKIYGDESYENTHPFLHDNQVFIHNGNVVDFDKHAKFIKSYIARKFHHSIKGETDSELLFYLLLSFMEYCKNKPAYKKNTTRRRTQTPRLFSKKQIHAYEKIDVAPSHNCAVTMMFRFFQTNSITLNANIIYSSPTETIIVKYASPSVKYKPLYLNRCNAKGILITTKVLRNYNSAVIPENTLLHIDYNTGTIRVSKIL</sequence>
<dbReference type="PROSITE" id="PS51278">
    <property type="entry name" value="GATASE_TYPE_2"/>
    <property type="match status" value="1"/>
</dbReference>
<dbReference type="InterPro" id="IPR029055">
    <property type="entry name" value="Ntn_hydrolases_N"/>
</dbReference>
<feature type="domain" description="Glutamine amidotransferase type-2" evidence="2">
    <location>
        <begin position="2"/>
        <end position="284"/>
    </location>
</feature>
<dbReference type="PANTHER" id="PTHR43187">
    <property type="entry name" value="GLUTAMINE AMIDOTRANSFERASE DUG3-RELATED"/>
    <property type="match status" value="1"/>
</dbReference>
<dbReference type="EMBL" id="MN739539">
    <property type="protein sequence ID" value="QHT11900.1"/>
    <property type="molecule type" value="Genomic_DNA"/>
</dbReference>
<evidence type="ECO:0000259" key="2">
    <source>
        <dbReference type="PROSITE" id="PS51278"/>
    </source>
</evidence>
<dbReference type="InterPro" id="IPR052373">
    <property type="entry name" value="Gamma-glu_amide_hydrolase"/>
</dbReference>
<dbReference type="PANTHER" id="PTHR43187:SF1">
    <property type="entry name" value="GLUTAMINE AMIDOTRANSFERASE DUG3-RELATED"/>
    <property type="match status" value="1"/>
</dbReference>
<accession>A0A6C0D6H8</accession>
<dbReference type="InterPro" id="IPR026869">
    <property type="entry name" value="EgtC-like"/>
</dbReference>
<name>A0A6C0D6H8_9ZZZZ</name>
<dbReference type="Pfam" id="PF13230">
    <property type="entry name" value="GATase_4"/>
    <property type="match status" value="1"/>
</dbReference>
<dbReference type="InterPro" id="IPR017932">
    <property type="entry name" value="GATase_2_dom"/>
</dbReference>
<reference evidence="3" key="1">
    <citation type="journal article" date="2020" name="Nature">
        <title>Giant virus diversity and host interactions through global metagenomics.</title>
        <authorList>
            <person name="Schulz F."/>
            <person name="Roux S."/>
            <person name="Paez-Espino D."/>
            <person name="Jungbluth S."/>
            <person name="Walsh D.A."/>
            <person name="Denef V.J."/>
            <person name="McMahon K.D."/>
            <person name="Konstantinidis K.T."/>
            <person name="Eloe-Fadrosh E.A."/>
            <person name="Kyrpides N.C."/>
            <person name="Woyke T."/>
        </authorList>
    </citation>
    <scope>NUCLEOTIDE SEQUENCE</scope>
    <source>
        <strain evidence="3">GVMAG-M-3300023174-124</strain>
    </source>
</reference>
<evidence type="ECO:0000313" key="3">
    <source>
        <dbReference type="EMBL" id="QHT11900.1"/>
    </source>
</evidence>
<dbReference type="Gene3D" id="3.60.20.10">
    <property type="entry name" value="Glutamine Phosphoribosylpyrophosphate, subunit 1, domain 1"/>
    <property type="match status" value="1"/>
</dbReference>
<protein>
    <recommendedName>
        <fullName evidence="2">Glutamine amidotransferase type-2 domain-containing protein</fullName>
    </recommendedName>
</protein>
<dbReference type="SUPFAM" id="SSF56235">
    <property type="entry name" value="N-terminal nucleophile aminohydrolases (Ntn hydrolases)"/>
    <property type="match status" value="1"/>
</dbReference>
<keyword evidence="1" id="KW-0315">Glutamine amidotransferase</keyword>
<dbReference type="AlphaFoldDB" id="A0A6C0D6H8"/>
<organism evidence="3">
    <name type="scientific">viral metagenome</name>
    <dbReference type="NCBI Taxonomy" id="1070528"/>
    <lineage>
        <taxon>unclassified sequences</taxon>
        <taxon>metagenomes</taxon>
        <taxon>organismal metagenomes</taxon>
    </lineage>
</organism>
<evidence type="ECO:0000256" key="1">
    <source>
        <dbReference type="ARBA" id="ARBA00022962"/>
    </source>
</evidence>